<protein>
    <submittedName>
        <fullName evidence="1">Uncharacterized protein</fullName>
    </submittedName>
</protein>
<sequence>MDKHIILLLRSFVAISILLTTMPCSCSQEDSRFSVCSQSLYSCGSLTNISYPFWGQNRPSFCGSRGFELQCLHNRTTSIQVGSQNFTALGINETDLTMRMVRSDIAYDVCAYNISNTSLSGSHFSFLPTVQNLTILYNCSSEVSTVVNNSFTCGNIGANRSAIYGNETLLRQLTNLESCGVRVQVPVLKGIQLVEAEGGGVDALNKALDEGFDVEYSADSSDLCTGCRDSGGLCGSAMNDTSHFSCHCRDGTHASSCSAKKSMSFLFLYFLLE</sequence>
<organism evidence="1 2">
    <name type="scientific">Bauhinia variegata</name>
    <name type="common">Purple orchid tree</name>
    <name type="synonym">Phanera variegata</name>
    <dbReference type="NCBI Taxonomy" id="167791"/>
    <lineage>
        <taxon>Eukaryota</taxon>
        <taxon>Viridiplantae</taxon>
        <taxon>Streptophyta</taxon>
        <taxon>Embryophyta</taxon>
        <taxon>Tracheophyta</taxon>
        <taxon>Spermatophyta</taxon>
        <taxon>Magnoliopsida</taxon>
        <taxon>eudicotyledons</taxon>
        <taxon>Gunneridae</taxon>
        <taxon>Pentapetalae</taxon>
        <taxon>rosids</taxon>
        <taxon>fabids</taxon>
        <taxon>Fabales</taxon>
        <taxon>Fabaceae</taxon>
        <taxon>Cercidoideae</taxon>
        <taxon>Cercideae</taxon>
        <taxon>Bauhiniinae</taxon>
        <taxon>Bauhinia</taxon>
    </lineage>
</organism>
<gene>
    <name evidence="1" type="ORF">L6164_005341</name>
</gene>
<name>A0ACB9PQ12_BAUVA</name>
<accession>A0ACB9PQ12</accession>
<keyword evidence="2" id="KW-1185">Reference proteome</keyword>
<comment type="caution">
    <text evidence="1">The sequence shown here is derived from an EMBL/GenBank/DDBJ whole genome shotgun (WGS) entry which is preliminary data.</text>
</comment>
<dbReference type="EMBL" id="CM039428">
    <property type="protein sequence ID" value="KAI4350939.1"/>
    <property type="molecule type" value="Genomic_DNA"/>
</dbReference>
<evidence type="ECO:0000313" key="1">
    <source>
        <dbReference type="EMBL" id="KAI4350939.1"/>
    </source>
</evidence>
<reference evidence="1 2" key="1">
    <citation type="journal article" date="2022" name="DNA Res.">
        <title>Chromosomal-level genome assembly of the orchid tree Bauhinia variegata (Leguminosae; Cercidoideae) supports the allotetraploid origin hypothesis of Bauhinia.</title>
        <authorList>
            <person name="Zhong Y."/>
            <person name="Chen Y."/>
            <person name="Zheng D."/>
            <person name="Pang J."/>
            <person name="Liu Y."/>
            <person name="Luo S."/>
            <person name="Meng S."/>
            <person name="Qian L."/>
            <person name="Wei D."/>
            <person name="Dai S."/>
            <person name="Zhou R."/>
        </authorList>
    </citation>
    <scope>NUCLEOTIDE SEQUENCE [LARGE SCALE GENOMIC DNA]</scope>
    <source>
        <strain evidence="1">BV-YZ2020</strain>
    </source>
</reference>
<proteinExistence type="predicted"/>
<evidence type="ECO:0000313" key="2">
    <source>
        <dbReference type="Proteomes" id="UP000828941"/>
    </source>
</evidence>
<dbReference type="Proteomes" id="UP000828941">
    <property type="component" value="Chromosome 3"/>
</dbReference>